<organism evidence="1 2">
    <name type="scientific">Couchioplanes caeruleus subsp. caeruleus</name>
    <dbReference type="NCBI Taxonomy" id="56427"/>
    <lineage>
        <taxon>Bacteria</taxon>
        <taxon>Bacillati</taxon>
        <taxon>Actinomycetota</taxon>
        <taxon>Actinomycetes</taxon>
        <taxon>Micromonosporales</taxon>
        <taxon>Micromonosporaceae</taxon>
        <taxon>Couchioplanes</taxon>
    </lineage>
</organism>
<dbReference type="Proteomes" id="UP000182486">
    <property type="component" value="Unassembled WGS sequence"/>
</dbReference>
<sequence>MVERSLSWLMRARRNSRDYERIPEHAEAHITWANITLMTRRITRAKKQEATLPATLAA</sequence>
<comment type="caution">
    <text evidence="1">The sequence shown here is derived from an EMBL/GenBank/DDBJ whole genome shotgun (WGS) entry which is preliminary data.</text>
</comment>
<proteinExistence type="predicted"/>
<evidence type="ECO:0000313" key="1">
    <source>
        <dbReference type="EMBL" id="OJF14538.1"/>
    </source>
</evidence>
<accession>A0A1K0GBB9</accession>
<dbReference type="EMBL" id="MEIA01000096">
    <property type="protein sequence ID" value="OJF14538.1"/>
    <property type="molecule type" value="Genomic_DNA"/>
</dbReference>
<evidence type="ECO:0000313" key="2">
    <source>
        <dbReference type="Proteomes" id="UP000182486"/>
    </source>
</evidence>
<reference evidence="1 2" key="1">
    <citation type="submission" date="2016-09" db="EMBL/GenBank/DDBJ databases">
        <title>Couchioplanes caeruleus draft genome sequence.</title>
        <authorList>
            <person name="Sheehan J."/>
            <person name="Caffrey P."/>
        </authorList>
    </citation>
    <scope>NUCLEOTIDE SEQUENCE [LARGE SCALE GENOMIC DNA]</scope>
    <source>
        <strain evidence="1 2">DSM 43634</strain>
    </source>
</reference>
<gene>
    <name evidence="1" type="ORF">BG844_09410</name>
</gene>
<protein>
    <submittedName>
        <fullName evidence="1">Transposase</fullName>
    </submittedName>
</protein>
<name>A0A1K0GBB9_9ACTN</name>
<dbReference type="AlphaFoldDB" id="A0A1K0GBB9"/>
<keyword evidence="2" id="KW-1185">Reference proteome</keyword>